<dbReference type="AlphaFoldDB" id="A0A8H7Q9A0"/>
<dbReference type="EMBL" id="JAEPRA010000003">
    <property type="protein sequence ID" value="KAG2187558.1"/>
    <property type="molecule type" value="Genomic_DNA"/>
</dbReference>
<dbReference type="InterPro" id="IPR036378">
    <property type="entry name" value="FAS1_dom_sf"/>
</dbReference>
<evidence type="ECO:0000256" key="2">
    <source>
        <dbReference type="SAM" id="SignalP"/>
    </source>
</evidence>
<dbReference type="Proteomes" id="UP000612746">
    <property type="component" value="Unassembled WGS sequence"/>
</dbReference>
<feature type="chain" id="PRO_5034077098" description="FAS1 domain-containing protein" evidence="2">
    <location>
        <begin position="19"/>
        <end position="793"/>
    </location>
</feature>
<organism evidence="4 5">
    <name type="scientific">Umbelopsis vinacea</name>
    <dbReference type="NCBI Taxonomy" id="44442"/>
    <lineage>
        <taxon>Eukaryota</taxon>
        <taxon>Fungi</taxon>
        <taxon>Fungi incertae sedis</taxon>
        <taxon>Mucoromycota</taxon>
        <taxon>Mucoromycotina</taxon>
        <taxon>Umbelopsidomycetes</taxon>
        <taxon>Umbelopsidales</taxon>
        <taxon>Umbelopsidaceae</taxon>
        <taxon>Umbelopsis</taxon>
    </lineage>
</organism>
<keyword evidence="1" id="KW-1133">Transmembrane helix</keyword>
<feature type="signal peptide" evidence="2">
    <location>
        <begin position="1"/>
        <end position="18"/>
    </location>
</feature>
<accession>A0A8H7Q9A0</accession>
<feature type="domain" description="FAS1" evidence="3">
    <location>
        <begin position="297"/>
        <end position="436"/>
    </location>
</feature>
<keyword evidence="1" id="KW-0472">Membrane</keyword>
<evidence type="ECO:0000259" key="3">
    <source>
        <dbReference type="PROSITE" id="PS50213"/>
    </source>
</evidence>
<keyword evidence="1" id="KW-0812">Transmembrane</keyword>
<feature type="transmembrane region" description="Helical" evidence="1">
    <location>
        <begin position="751"/>
        <end position="776"/>
    </location>
</feature>
<keyword evidence="2" id="KW-0732">Signal</keyword>
<dbReference type="Pfam" id="PF02469">
    <property type="entry name" value="Fasciclin"/>
    <property type="match status" value="5"/>
</dbReference>
<dbReference type="PANTHER" id="PTHR10900">
    <property type="entry name" value="PERIOSTIN-RELATED"/>
    <property type="match status" value="1"/>
</dbReference>
<comment type="caution">
    <text evidence="4">The sequence shown here is derived from an EMBL/GenBank/DDBJ whole genome shotgun (WGS) entry which is preliminary data.</text>
</comment>
<dbReference type="Gene3D" id="2.30.180.10">
    <property type="entry name" value="FAS1 domain"/>
    <property type="match status" value="5"/>
</dbReference>
<evidence type="ECO:0000313" key="5">
    <source>
        <dbReference type="Proteomes" id="UP000612746"/>
    </source>
</evidence>
<dbReference type="InterPro" id="IPR050904">
    <property type="entry name" value="Adhesion/Biosynth-related"/>
</dbReference>
<dbReference type="InterPro" id="IPR000782">
    <property type="entry name" value="FAS1_domain"/>
</dbReference>
<dbReference type="SUPFAM" id="SSF82153">
    <property type="entry name" value="FAS1 domain"/>
    <property type="match status" value="5"/>
</dbReference>
<keyword evidence="5" id="KW-1185">Reference proteome</keyword>
<proteinExistence type="predicted"/>
<feature type="domain" description="FAS1" evidence="3">
    <location>
        <begin position="19"/>
        <end position="155"/>
    </location>
</feature>
<reference evidence="4" key="1">
    <citation type="submission" date="2020-12" db="EMBL/GenBank/DDBJ databases">
        <title>Metabolic potential, ecology and presence of endohyphal bacteria is reflected in genomic diversity of Mucoromycotina.</title>
        <authorList>
            <person name="Muszewska A."/>
            <person name="Okrasinska A."/>
            <person name="Steczkiewicz K."/>
            <person name="Drgas O."/>
            <person name="Orlowska M."/>
            <person name="Perlinska-Lenart U."/>
            <person name="Aleksandrzak-Piekarczyk T."/>
            <person name="Szatraj K."/>
            <person name="Zielenkiewicz U."/>
            <person name="Pilsyk S."/>
            <person name="Malc E."/>
            <person name="Mieczkowski P."/>
            <person name="Kruszewska J.S."/>
            <person name="Biernat P."/>
            <person name="Pawlowska J."/>
        </authorList>
    </citation>
    <scope>NUCLEOTIDE SEQUENCE</scope>
    <source>
        <strain evidence="4">WA0000051536</strain>
    </source>
</reference>
<dbReference type="PROSITE" id="PS50213">
    <property type="entry name" value="FAS1"/>
    <property type="match status" value="5"/>
</dbReference>
<protein>
    <recommendedName>
        <fullName evidence="3">FAS1 domain-containing protein</fullName>
    </recommendedName>
</protein>
<feature type="domain" description="FAS1" evidence="3">
    <location>
        <begin position="158"/>
        <end position="292"/>
    </location>
</feature>
<sequence length="793" mass="88310">MKILLILALLVEILPVFALKTIIDVLAGDARFKEFLGHVRRTGLASEIDNLRKATVFAPTNDAFKDAFKDDKDITKEQILYHLGRDQITGKDFFNGQIVESLYIRDEYLGSDAEGQRIRITQEGKKGDIYVGEAKITDFDFKAANGVIHAIDKLMPVPRTLTDSLSKIDDLRDFNDLVHKSKVSELLSEPRPFTVFAPKGDILSNFTSIEKAYLLSHEGREDLTSIVERHIHDGAFYAKQFPEGKGSLDSIQGEKIKLDVKDADEIYVDGVRLTSKDKIAANGVFHEIEDLIIPKAINFNLRKHLIGMNATKFVSLVDEAGLGHYLEDSDNSYTILAPLNEALDLDEVPRKYLKNWLSYHILKGQWMPNNFTDGQLLKTESRSDELDGRKQRLKVYVENSRLIADDHKSITFGRSGVAAEPAKSDDNVVYLLSRSLKLPEDIISTLPLNLDLSTFVATIYATGSRDVINNAKGITLFAPSNAAFERLGLVTKYLLLPEEQSKKKLQTLLTYHATKEIFYTDNMRVGAVNAQTLAGADITVNKTEDGEILLRGIGAKDGSDRSTIAKVFESDTLVSNGVMHKIDRVELPHNIQISVTDILKGVESSTFMAIFQKANLSDFLEDDRDYTILAPTDRAWSRINLTALLTDHERLQRVARLHILKSPIKKGNSDSLLGDDREYPTLLSDDDKIGVRQVSDSHYVLDVKGSLGGDGSSSRVLGYGQTTSGGGVIQLEEVLIPKGEPTLSPHKGLKWWQILLIVLGAILGLILLAAIGFFAWQWYQKRRGGYIALGDDH</sequence>
<gene>
    <name evidence="4" type="ORF">INT44_005247</name>
</gene>
<dbReference type="SMART" id="SM00554">
    <property type="entry name" value="FAS1"/>
    <property type="match status" value="5"/>
</dbReference>
<dbReference type="OrthoDB" id="14252at2759"/>
<evidence type="ECO:0000313" key="4">
    <source>
        <dbReference type="EMBL" id="KAG2187558.1"/>
    </source>
</evidence>
<feature type="domain" description="FAS1" evidence="3">
    <location>
        <begin position="439"/>
        <end position="586"/>
    </location>
</feature>
<feature type="domain" description="FAS1" evidence="3">
    <location>
        <begin position="591"/>
        <end position="735"/>
    </location>
</feature>
<evidence type="ECO:0000256" key="1">
    <source>
        <dbReference type="SAM" id="Phobius"/>
    </source>
</evidence>
<name>A0A8H7Q9A0_9FUNG</name>
<dbReference type="PANTHER" id="PTHR10900:SF77">
    <property type="entry name" value="FI19380P1"/>
    <property type="match status" value="1"/>
</dbReference>